<feature type="transmembrane region" description="Helical" evidence="1">
    <location>
        <begin position="224"/>
        <end position="241"/>
    </location>
</feature>
<keyword evidence="1" id="KW-1133">Transmembrane helix</keyword>
<organism evidence="2 4">
    <name type="scientific">Rubrobacter radiotolerans</name>
    <name type="common">Arthrobacter radiotolerans</name>
    <dbReference type="NCBI Taxonomy" id="42256"/>
    <lineage>
        <taxon>Bacteria</taxon>
        <taxon>Bacillati</taxon>
        <taxon>Actinomycetota</taxon>
        <taxon>Rubrobacteria</taxon>
        <taxon>Rubrobacterales</taxon>
        <taxon>Rubrobacteraceae</taxon>
        <taxon>Rubrobacter</taxon>
    </lineage>
</organism>
<proteinExistence type="predicted"/>
<dbReference type="AlphaFoldDB" id="A0A023X2H5"/>
<dbReference type="Proteomes" id="UP001281130">
    <property type="component" value="Unassembled WGS sequence"/>
</dbReference>
<dbReference type="EMBL" id="CP007514">
    <property type="protein sequence ID" value="AHY46200.1"/>
    <property type="molecule type" value="Genomic_DNA"/>
</dbReference>
<feature type="transmembrane region" description="Helical" evidence="1">
    <location>
        <begin position="141"/>
        <end position="158"/>
    </location>
</feature>
<dbReference type="PATRIC" id="fig|42256.3.peg.928"/>
<dbReference type="RefSeq" id="WP_038680999.1">
    <property type="nucleotide sequence ID" value="NZ_CP007514.1"/>
</dbReference>
<protein>
    <recommendedName>
        <fullName evidence="5">ZIP Zinc transporter</fullName>
    </recommendedName>
</protein>
<feature type="transmembrane region" description="Helical" evidence="1">
    <location>
        <begin position="170"/>
        <end position="188"/>
    </location>
</feature>
<evidence type="ECO:0000313" key="2">
    <source>
        <dbReference type="EMBL" id="AHY46200.1"/>
    </source>
</evidence>
<feature type="transmembrane region" description="Helical" evidence="1">
    <location>
        <begin position="35"/>
        <end position="54"/>
    </location>
</feature>
<dbReference type="HOGENOM" id="CLU_078139_1_0_11"/>
<evidence type="ECO:0000313" key="3">
    <source>
        <dbReference type="EMBL" id="MDX5893609.1"/>
    </source>
</evidence>
<keyword evidence="1" id="KW-0812">Transmembrane</keyword>
<gene>
    <name evidence="2" type="ORF">RradSPS_0917</name>
    <name evidence="3" type="ORF">SIL72_06145</name>
</gene>
<dbReference type="Proteomes" id="UP000025229">
    <property type="component" value="Chromosome"/>
</dbReference>
<name>A0A023X2H5_RUBRA</name>
<reference evidence="2 4" key="1">
    <citation type="submission" date="2014-03" db="EMBL/GenBank/DDBJ databases">
        <title>Complete genome sequence of the Radio-Resistant Rubrobacter radiotolerans RSPS-4.</title>
        <authorList>
            <person name="Egas C.C."/>
            <person name="Barroso C.C."/>
            <person name="Froufe H.J.C."/>
            <person name="Pacheco J.J."/>
            <person name="Albuquerque L.L."/>
            <person name="da Costa M.M.S."/>
        </authorList>
    </citation>
    <scope>NUCLEOTIDE SEQUENCE [LARGE SCALE GENOMIC DNA]</scope>
    <source>
        <strain evidence="2 4">RSPS-4</strain>
    </source>
</reference>
<keyword evidence="4" id="KW-1185">Reference proteome</keyword>
<feature type="transmembrane region" description="Helical" evidence="1">
    <location>
        <begin position="110"/>
        <end position="129"/>
    </location>
</feature>
<evidence type="ECO:0008006" key="5">
    <source>
        <dbReference type="Google" id="ProtNLM"/>
    </source>
</evidence>
<dbReference type="EMBL" id="JAWXXX010000001">
    <property type="protein sequence ID" value="MDX5893609.1"/>
    <property type="molecule type" value="Genomic_DNA"/>
</dbReference>
<sequence length="242" mass="26384">MSPVLVALALLFAGGLAAVHLFVSKLRSLGVGPRSRWLSLAGGVAVAYVFVHLMPKLAAEQERLQGAVGEDFGFLEYHVYLVSLVGLMVFYGLERWILLSRKGSARARAGAFWLHVASFGAYNVLIGYLLIHRDETGLPDLLFYAVAMALHFAVNDFGLRRHHGRLYDRFGRWVLAAAVLAGWAVGASVEISDAWIAVLIAFLGGAVIFNVLKEELPEERESRFGPFLAGAGFYAALLLLVP</sequence>
<dbReference type="eggNOG" id="ENOG502Z7VW">
    <property type="taxonomic scope" value="Bacteria"/>
</dbReference>
<feature type="transmembrane region" description="Helical" evidence="1">
    <location>
        <begin position="194"/>
        <end position="212"/>
    </location>
</feature>
<accession>A0A023X2H5</accession>
<evidence type="ECO:0000256" key="1">
    <source>
        <dbReference type="SAM" id="Phobius"/>
    </source>
</evidence>
<keyword evidence="1" id="KW-0472">Membrane</keyword>
<evidence type="ECO:0000313" key="4">
    <source>
        <dbReference type="Proteomes" id="UP000025229"/>
    </source>
</evidence>
<feature type="transmembrane region" description="Helical" evidence="1">
    <location>
        <begin position="77"/>
        <end position="98"/>
    </location>
</feature>
<dbReference type="STRING" id="42256.RradSPS_0917"/>
<dbReference type="KEGG" id="rrd:RradSPS_0917"/>
<feature type="transmembrane region" description="Helical" evidence="1">
    <location>
        <begin position="6"/>
        <end position="23"/>
    </location>
</feature>
<reference evidence="3" key="2">
    <citation type="submission" date="2023-11" db="EMBL/GenBank/DDBJ databases">
        <title>MicrobeMod: A computational toolkit for identifying prokaryotic methylation and restriction-modification with nanopore sequencing.</title>
        <authorList>
            <person name="Crits-Christoph A."/>
            <person name="Kang S.C."/>
            <person name="Lee H."/>
            <person name="Ostrov N."/>
        </authorList>
    </citation>
    <scope>NUCLEOTIDE SEQUENCE</scope>
    <source>
        <strain evidence="3">ATCC 51242</strain>
    </source>
</reference>